<dbReference type="InterPro" id="IPR016136">
    <property type="entry name" value="DNA_helicase_N/primase_C"/>
</dbReference>
<evidence type="ECO:0000256" key="6">
    <source>
        <dbReference type="ARBA" id="ARBA00022806"/>
    </source>
</evidence>
<dbReference type="InterPro" id="IPR007692">
    <property type="entry name" value="DNA_helicase_DnaB"/>
</dbReference>
<dbReference type="PANTHER" id="PTHR30153:SF2">
    <property type="entry name" value="REPLICATIVE DNA HELICASE"/>
    <property type="match status" value="1"/>
</dbReference>
<protein>
    <recommendedName>
        <fullName evidence="11 12">Replicative DNA helicase</fullName>
        <ecNumber evidence="11 12">5.6.2.3</ecNumber>
    </recommendedName>
</protein>
<name>A0A7W7DI61_9ACTN</name>
<dbReference type="PANTHER" id="PTHR30153">
    <property type="entry name" value="REPLICATIVE DNA HELICASE DNAB"/>
    <property type="match status" value="1"/>
</dbReference>
<dbReference type="Gene3D" id="1.10.860.10">
    <property type="entry name" value="DNAb Helicase, Chain A"/>
    <property type="match status" value="1"/>
</dbReference>
<dbReference type="GO" id="GO:0005829">
    <property type="term" value="C:cytosol"/>
    <property type="evidence" value="ECO:0007669"/>
    <property type="project" value="TreeGrafter"/>
</dbReference>
<keyword evidence="7 12" id="KW-0067">ATP-binding</keyword>
<evidence type="ECO:0000256" key="7">
    <source>
        <dbReference type="ARBA" id="ARBA00022840"/>
    </source>
</evidence>
<dbReference type="InterPro" id="IPR007693">
    <property type="entry name" value="DNA_helicase_DnaB-like_N"/>
</dbReference>
<gene>
    <name evidence="14" type="ORF">BJ965_001039</name>
</gene>
<evidence type="ECO:0000256" key="12">
    <source>
        <dbReference type="RuleBase" id="RU362085"/>
    </source>
</evidence>
<dbReference type="SUPFAM" id="SSF48024">
    <property type="entry name" value="N-terminal domain of DnaB helicase"/>
    <property type="match status" value="1"/>
</dbReference>
<dbReference type="Gene3D" id="3.40.50.300">
    <property type="entry name" value="P-loop containing nucleotide triphosphate hydrolases"/>
    <property type="match status" value="1"/>
</dbReference>
<comment type="function">
    <text evidence="12">The main replicative DNA helicase, it participates in initiation and elongation during chromosome replication. Travels ahead of the DNA replisome, separating dsDNA into templates for DNA synthesis. A processive ATP-dependent 5'-3' DNA helicase it has DNA-dependent ATPase activity.</text>
</comment>
<dbReference type="PROSITE" id="PS51199">
    <property type="entry name" value="SF4_HELICASE"/>
    <property type="match status" value="1"/>
</dbReference>
<dbReference type="InterPro" id="IPR036185">
    <property type="entry name" value="DNA_heli_DnaB-like_N_sf"/>
</dbReference>
<comment type="similarity">
    <text evidence="1 12">Belongs to the helicase family. DnaB subfamily.</text>
</comment>
<dbReference type="InterPro" id="IPR007694">
    <property type="entry name" value="DNA_helicase_DnaB-like_C"/>
</dbReference>
<dbReference type="EMBL" id="JACHMS010000001">
    <property type="protein sequence ID" value="MBB4711157.1"/>
    <property type="molecule type" value="Genomic_DNA"/>
</dbReference>
<evidence type="ECO:0000256" key="8">
    <source>
        <dbReference type="ARBA" id="ARBA00023125"/>
    </source>
</evidence>
<accession>A0A7W7DI61</accession>
<dbReference type="Pfam" id="PF00772">
    <property type="entry name" value="DnaB"/>
    <property type="match status" value="1"/>
</dbReference>
<feature type="domain" description="SF4 helicase" evidence="13">
    <location>
        <begin position="178"/>
        <end position="444"/>
    </location>
</feature>
<evidence type="ECO:0000256" key="3">
    <source>
        <dbReference type="ARBA" id="ARBA00022705"/>
    </source>
</evidence>
<dbReference type="Pfam" id="PF03796">
    <property type="entry name" value="DnaB_C"/>
    <property type="match status" value="1"/>
</dbReference>
<dbReference type="Proteomes" id="UP000565089">
    <property type="component" value="Unassembled WGS sequence"/>
</dbReference>
<comment type="caution">
    <text evidence="14">The sequence shown here is derived from an EMBL/GenBank/DDBJ whole genome shotgun (WGS) entry which is preliminary data.</text>
</comment>
<dbReference type="SUPFAM" id="SSF52540">
    <property type="entry name" value="P-loop containing nucleoside triphosphate hydrolases"/>
    <property type="match status" value="1"/>
</dbReference>
<dbReference type="GO" id="GO:1990077">
    <property type="term" value="C:primosome complex"/>
    <property type="evidence" value="ECO:0007669"/>
    <property type="project" value="UniProtKB-UniRule"/>
</dbReference>
<dbReference type="GO" id="GO:0005524">
    <property type="term" value="F:ATP binding"/>
    <property type="evidence" value="ECO:0007669"/>
    <property type="project" value="UniProtKB-UniRule"/>
</dbReference>
<keyword evidence="5 12" id="KW-0378">Hydrolase</keyword>
<keyword evidence="4 12" id="KW-0547">Nucleotide-binding</keyword>
<dbReference type="AlphaFoldDB" id="A0A7W7DI61"/>
<evidence type="ECO:0000259" key="13">
    <source>
        <dbReference type="PROSITE" id="PS51199"/>
    </source>
</evidence>
<organism evidence="14 15">
    <name type="scientific">Streptomyces luteogriseus</name>
    <dbReference type="NCBI Taxonomy" id="68233"/>
    <lineage>
        <taxon>Bacteria</taxon>
        <taxon>Bacillati</taxon>
        <taxon>Actinomycetota</taxon>
        <taxon>Actinomycetes</taxon>
        <taxon>Kitasatosporales</taxon>
        <taxon>Streptomycetaceae</taxon>
        <taxon>Streptomyces</taxon>
    </lineage>
</organism>
<dbReference type="GO" id="GO:0016787">
    <property type="term" value="F:hydrolase activity"/>
    <property type="evidence" value="ECO:0007669"/>
    <property type="project" value="UniProtKB-KW"/>
</dbReference>
<dbReference type="CDD" id="cd00984">
    <property type="entry name" value="DnaB_C"/>
    <property type="match status" value="1"/>
</dbReference>
<keyword evidence="2 12" id="KW-0639">Primosome</keyword>
<proteinExistence type="inferred from homology"/>
<dbReference type="GO" id="GO:0043139">
    <property type="term" value="F:5'-3' DNA helicase activity"/>
    <property type="evidence" value="ECO:0007669"/>
    <property type="project" value="UniProtKB-EC"/>
</dbReference>
<dbReference type="FunFam" id="3.40.50.300:FF:000351">
    <property type="entry name" value="Replicative DNA helicase"/>
    <property type="match status" value="1"/>
</dbReference>
<evidence type="ECO:0000256" key="10">
    <source>
        <dbReference type="ARBA" id="ARBA00048954"/>
    </source>
</evidence>
<dbReference type="InterPro" id="IPR027417">
    <property type="entry name" value="P-loop_NTPase"/>
</dbReference>
<evidence type="ECO:0000256" key="4">
    <source>
        <dbReference type="ARBA" id="ARBA00022741"/>
    </source>
</evidence>
<keyword evidence="15" id="KW-1185">Reference proteome</keyword>
<dbReference type="FunFam" id="1.10.860.10:FF:000001">
    <property type="entry name" value="Replicative DNA helicase"/>
    <property type="match status" value="1"/>
</dbReference>
<dbReference type="NCBIfam" id="TIGR00665">
    <property type="entry name" value="DnaB"/>
    <property type="match status" value="1"/>
</dbReference>
<dbReference type="GO" id="GO:0006269">
    <property type="term" value="P:DNA replication, synthesis of primer"/>
    <property type="evidence" value="ECO:0007669"/>
    <property type="project" value="UniProtKB-UniRule"/>
</dbReference>
<evidence type="ECO:0000256" key="5">
    <source>
        <dbReference type="ARBA" id="ARBA00022801"/>
    </source>
</evidence>
<reference evidence="14 15" key="1">
    <citation type="submission" date="2020-08" db="EMBL/GenBank/DDBJ databases">
        <title>Sequencing the genomes of 1000 actinobacteria strains.</title>
        <authorList>
            <person name="Klenk H.-P."/>
        </authorList>
    </citation>
    <scope>NUCLEOTIDE SEQUENCE [LARGE SCALE GENOMIC DNA]</scope>
    <source>
        <strain evidence="14 15">DSM 40483</strain>
    </source>
</reference>
<dbReference type="GO" id="GO:0003677">
    <property type="term" value="F:DNA binding"/>
    <property type="evidence" value="ECO:0007669"/>
    <property type="project" value="UniProtKB-UniRule"/>
</dbReference>
<keyword evidence="9" id="KW-0413">Isomerase</keyword>
<evidence type="ECO:0000256" key="9">
    <source>
        <dbReference type="ARBA" id="ARBA00023235"/>
    </source>
</evidence>
<keyword evidence="3 12" id="KW-0235">DNA replication</keyword>
<sequence>MNEETYERPLPHDSAAEQAVLGAMLLSTDAITDVVEILDGASDFHEPHHELVYGAILALYTGGRPVDPITVSNHLREQGVLAKAGGAAAVHNLVNQVPTAAHAQHHAEIVHDCALRRRMILAGTKIVRLGYGGADAAASLDAAQAELNAAAQVREDPDSALIGEDLGEMVSELEALQRDGRAMGVPTGFADLDALTNGLHPGQMVIVAGRPALGKSTLGVDVVRSCSIRHGRPSVFFSLEMSRREVQHRIASAEARIGLHHIRSGTMTDTDWLRLADNSARIAKAPLTIDATPNQTVMQIKARCRQLKHRAGLDLVVIDYLQLLTSGMSRRQENRQQEVSDMSRSIKLMAKELEVPVIVLCQLNRGPEQRSDKKPQVADLRESGSLEQDADMVILLHREDAYEKEGPRAGEADLIVGKHRNGPTATITVAAQLHYSRFVDMALS</sequence>
<keyword evidence="8 12" id="KW-0238">DNA-binding</keyword>
<evidence type="ECO:0000313" key="14">
    <source>
        <dbReference type="EMBL" id="MBB4711157.1"/>
    </source>
</evidence>
<evidence type="ECO:0000256" key="1">
    <source>
        <dbReference type="ARBA" id="ARBA00008428"/>
    </source>
</evidence>
<comment type="catalytic activity">
    <reaction evidence="10 12">
        <text>ATP + H2O = ADP + phosphate + H(+)</text>
        <dbReference type="Rhea" id="RHEA:13065"/>
        <dbReference type="ChEBI" id="CHEBI:15377"/>
        <dbReference type="ChEBI" id="CHEBI:15378"/>
        <dbReference type="ChEBI" id="CHEBI:30616"/>
        <dbReference type="ChEBI" id="CHEBI:43474"/>
        <dbReference type="ChEBI" id="CHEBI:456216"/>
        <dbReference type="EC" id="5.6.2.3"/>
    </reaction>
</comment>
<evidence type="ECO:0000256" key="11">
    <source>
        <dbReference type="NCBIfam" id="TIGR00665"/>
    </source>
</evidence>
<keyword evidence="6 12" id="KW-0347">Helicase</keyword>
<evidence type="ECO:0000313" key="15">
    <source>
        <dbReference type="Proteomes" id="UP000565089"/>
    </source>
</evidence>
<dbReference type="EC" id="5.6.2.3" evidence="11 12"/>
<evidence type="ECO:0000256" key="2">
    <source>
        <dbReference type="ARBA" id="ARBA00022515"/>
    </source>
</evidence>